<sequence length="226" mass="24609">MQEEGPADVWVTRRVAAWAVGYTRCTSHASALQGSDVSDSETPALQGEGTLFMPLPTYLSVLTSRSPAARTRTPPGGYPCIRPASVHTSPAAGGSSEVRGGRGHGLKTLRNNGCDVMSLESFSVMVLCDVTSFTRTAACVISSERCLPWLLEVLHWTGNWYEPDRRVHYTDCDVIVALTQLAQSVRRAQVHMYIFEYGLACGDQPPARFDCCGRKAQDVVATLWAP</sequence>
<dbReference type="AlphaFoldDB" id="A0AAV7KMY4"/>
<evidence type="ECO:0000313" key="1">
    <source>
        <dbReference type="EMBL" id="KAJ1080292.1"/>
    </source>
</evidence>
<gene>
    <name evidence="1" type="ORF">NDU88_000511</name>
</gene>
<dbReference type="Proteomes" id="UP001066276">
    <property type="component" value="Chromosome 12"/>
</dbReference>
<organism evidence="1 2">
    <name type="scientific">Pleurodeles waltl</name>
    <name type="common">Iberian ribbed newt</name>
    <dbReference type="NCBI Taxonomy" id="8319"/>
    <lineage>
        <taxon>Eukaryota</taxon>
        <taxon>Metazoa</taxon>
        <taxon>Chordata</taxon>
        <taxon>Craniata</taxon>
        <taxon>Vertebrata</taxon>
        <taxon>Euteleostomi</taxon>
        <taxon>Amphibia</taxon>
        <taxon>Batrachia</taxon>
        <taxon>Caudata</taxon>
        <taxon>Salamandroidea</taxon>
        <taxon>Salamandridae</taxon>
        <taxon>Pleurodelinae</taxon>
        <taxon>Pleurodeles</taxon>
    </lineage>
</organism>
<dbReference type="EMBL" id="JANPWB010000016">
    <property type="protein sequence ID" value="KAJ1080292.1"/>
    <property type="molecule type" value="Genomic_DNA"/>
</dbReference>
<proteinExistence type="predicted"/>
<comment type="caution">
    <text evidence="1">The sequence shown here is derived from an EMBL/GenBank/DDBJ whole genome shotgun (WGS) entry which is preliminary data.</text>
</comment>
<reference evidence="1" key="1">
    <citation type="journal article" date="2022" name="bioRxiv">
        <title>Sequencing and chromosome-scale assembly of the giantPleurodeles waltlgenome.</title>
        <authorList>
            <person name="Brown T."/>
            <person name="Elewa A."/>
            <person name="Iarovenko S."/>
            <person name="Subramanian E."/>
            <person name="Araus A.J."/>
            <person name="Petzold A."/>
            <person name="Susuki M."/>
            <person name="Suzuki K.-i.T."/>
            <person name="Hayashi T."/>
            <person name="Toyoda A."/>
            <person name="Oliveira C."/>
            <person name="Osipova E."/>
            <person name="Leigh N.D."/>
            <person name="Simon A."/>
            <person name="Yun M.H."/>
        </authorList>
    </citation>
    <scope>NUCLEOTIDE SEQUENCE</scope>
    <source>
        <strain evidence="1">20211129_DDA</strain>
        <tissue evidence="1">Liver</tissue>
    </source>
</reference>
<accession>A0AAV7KMY4</accession>
<name>A0AAV7KMY4_PLEWA</name>
<evidence type="ECO:0000313" key="2">
    <source>
        <dbReference type="Proteomes" id="UP001066276"/>
    </source>
</evidence>
<keyword evidence="2" id="KW-1185">Reference proteome</keyword>
<protein>
    <submittedName>
        <fullName evidence="1">Uncharacterized protein</fullName>
    </submittedName>
</protein>